<dbReference type="OrthoDB" id="6334115at2"/>
<keyword evidence="2" id="KW-1185">Reference proteome</keyword>
<dbReference type="AlphaFoldDB" id="A0A1M5DZI4"/>
<dbReference type="Proteomes" id="UP000184520">
    <property type="component" value="Unassembled WGS sequence"/>
</dbReference>
<dbReference type="Pfam" id="PF14255">
    <property type="entry name" value="Zn_ribbon_21"/>
    <property type="match status" value="1"/>
</dbReference>
<dbReference type="EMBL" id="FQWD01000001">
    <property type="protein sequence ID" value="SHF72336.1"/>
    <property type="molecule type" value="Genomic_DNA"/>
</dbReference>
<dbReference type="RefSeq" id="WP_073316625.1">
    <property type="nucleotide sequence ID" value="NZ_FQWD01000001.1"/>
</dbReference>
<dbReference type="InterPro" id="IPR025990">
    <property type="entry name" value="zinc_ribbon_bacterial"/>
</dbReference>
<sequence>MGIYSNTLLEFRCPLCGHVNAISVDTLKDMYKEQREPCQQCHQMLEIIPANGVNDQINLIVSEA</sequence>
<reference evidence="2" key="1">
    <citation type="submission" date="2016-11" db="EMBL/GenBank/DDBJ databases">
        <authorList>
            <person name="Varghese N."/>
            <person name="Submissions S."/>
        </authorList>
    </citation>
    <scope>NUCLEOTIDE SEQUENCE [LARGE SCALE GENOMIC DNA]</scope>
    <source>
        <strain evidence="2">CGMCC 1.8995</strain>
    </source>
</reference>
<gene>
    <name evidence="1" type="ORF">SAMN05216361_0190</name>
</gene>
<name>A0A1M5DZI4_9ALTE</name>
<evidence type="ECO:0000313" key="1">
    <source>
        <dbReference type="EMBL" id="SHF72336.1"/>
    </source>
</evidence>
<evidence type="ECO:0000313" key="2">
    <source>
        <dbReference type="Proteomes" id="UP000184520"/>
    </source>
</evidence>
<accession>A0A1M5DZI4</accession>
<organism evidence="1 2">
    <name type="scientific">Marisediminitalea aggregata</name>
    <dbReference type="NCBI Taxonomy" id="634436"/>
    <lineage>
        <taxon>Bacteria</taxon>
        <taxon>Pseudomonadati</taxon>
        <taxon>Pseudomonadota</taxon>
        <taxon>Gammaproteobacteria</taxon>
        <taxon>Alteromonadales</taxon>
        <taxon>Alteromonadaceae</taxon>
        <taxon>Marisediminitalea</taxon>
    </lineage>
</organism>
<proteinExistence type="predicted"/>
<protein>
    <submittedName>
        <fullName evidence="1">Cysteine-rich CPXCG</fullName>
    </submittedName>
</protein>